<keyword evidence="1" id="KW-1133">Transmembrane helix</keyword>
<dbReference type="EMBL" id="RWHU01000031">
    <property type="protein sequence ID" value="RSK61624.1"/>
    <property type="molecule type" value="Genomic_DNA"/>
</dbReference>
<feature type="transmembrane region" description="Helical" evidence="1">
    <location>
        <begin position="23"/>
        <end position="41"/>
    </location>
</feature>
<proteinExistence type="predicted"/>
<feature type="non-terminal residue" evidence="2">
    <location>
        <position position="1"/>
    </location>
</feature>
<organism evidence="2 3">
    <name type="scientific">Enterobacter huaxiensis</name>
    <dbReference type="NCBI Taxonomy" id="2494702"/>
    <lineage>
        <taxon>Bacteria</taxon>
        <taxon>Pseudomonadati</taxon>
        <taxon>Pseudomonadota</taxon>
        <taxon>Gammaproteobacteria</taxon>
        <taxon>Enterobacterales</taxon>
        <taxon>Enterobacteriaceae</taxon>
        <taxon>Enterobacter</taxon>
    </lineage>
</organism>
<feature type="transmembrane region" description="Helical" evidence="1">
    <location>
        <begin position="53"/>
        <end position="73"/>
    </location>
</feature>
<dbReference type="Proteomes" id="UP000276389">
    <property type="component" value="Unassembled WGS sequence"/>
</dbReference>
<evidence type="ECO:0000313" key="2">
    <source>
        <dbReference type="EMBL" id="RSK61624.1"/>
    </source>
</evidence>
<accession>A0A428LD61</accession>
<evidence type="ECO:0000313" key="3">
    <source>
        <dbReference type="Proteomes" id="UP000276389"/>
    </source>
</evidence>
<comment type="caution">
    <text evidence="2">The sequence shown here is derived from an EMBL/GenBank/DDBJ whole genome shotgun (WGS) entry which is preliminary data.</text>
</comment>
<sequence length="85" mass="9289">LFLYAFIVVIIHNVRSDKSSSALGWYWAVYSVGIGVAGSYIPSFTIPHIGEMGTLWLALAFCLAGGIIAMVSLRNVKTPTHMHHL</sequence>
<dbReference type="SUPFAM" id="SSF103473">
    <property type="entry name" value="MFS general substrate transporter"/>
    <property type="match status" value="1"/>
</dbReference>
<gene>
    <name evidence="2" type="ORF">EJE24_24345</name>
</gene>
<dbReference type="InterPro" id="IPR036259">
    <property type="entry name" value="MFS_trans_sf"/>
</dbReference>
<protein>
    <submittedName>
        <fullName evidence="2">Cytochrome C biogenesis protein CcdA</fullName>
    </submittedName>
</protein>
<evidence type="ECO:0000256" key="1">
    <source>
        <dbReference type="SAM" id="Phobius"/>
    </source>
</evidence>
<name>A0A428LD61_9ENTR</name>
<feature type="non-terminal residue" evidence="2">
    <location>
        <position position="85"/>
    </location>
</feature>
<keyword evidence="1" id="KW-0472">Membrane</keyword>
<reference evidence="2 3" key="1">
    <citation type="submission" date="2018-12" db="EMBL/GenBank/DDBJ databases">
        <title>The Genome Submission of two Enterobacter spp. strains.</title>
        <authorList>
            <person name="Wu W."/>
            <person name="Wei L."/>
            <person name="Feng Y."/>
            <person name="Zong Z."/>
        </authorList>
    </citation>
    <scope>NUCLEOTIDE SEQUENCE [LARGE SCALE GENOMIC DNA]</scope>
    <source>
        <strain evidence="2 3">WCHEHu045002</strain>
    </source>
</reference>
<dbReference type="AlphaFoldDB" id="A0A428LD61"/>
<keyword evidence="1" id="KW-0812">Transmembrane</keyword>